<keyword evidence="1" id="KW-0472">Membrane</keyword>
<dbReference type="AlphaFoldDB" id="A0A9J5XWL3"/>
<feature type="transmembrane region" description="Helical" evidence="1">
    <location>
        <begin position="67"/>
        <end position="83"/>
    </location>
</feature>
<evidence type="ECO:0000313" key="2">
    <source>
        <dbReference type="EMBL" id="KAG5591278.1"/>
    </source>
</evidence>
<evidence type="ECO:0000313" key="3">
    <source>
        <dbReference type="Proteomes" id="UP000824120"/>
    </source>
</evidence>
<keyword evidence="3" id="KW-1185">Reference proteome</keyword>
<dbReference type="EMBL" id="JACXVP010000008">
    <property type="protein sequence ID" value="KAG5591278.1"/>
    <property type="molecule type" value="Genomic_DNA"/>
</dbReference>
<keyword evidence="1" id="KW-0812">Transmembrane</keyword>
<proteinExistence type="predicted"/>
<name>A0A9J5XWL3_SOLCO</name>
<accession>A0A9J5XWL3</accession>
<dbReference type="Proteomes" id="UP000824120">
    <property type="component" value="Chromosome 8"/>
</dbReference>
<sequence>MGTIMTCSICIRANHNKRNCPKNLKPNPSMGKRWVEVNMKEQAATTLVQEEVHEVVTKRGQELWDKVYLLLILNIHVLMLLIFQQGLASSRRVNTGVQSSAHVTCDINFKPTKGLKWKSKHVMTQRELQVQSVMRRIQTRSKVVGIQTRAQAKEKSPSKKNS</sequence>
<comment type="caution">
    <text evidence="2">The sequence shown here is derived from an EMBL/GenBank/DDBJ whole genome shotgun (WGS) entry which is preliminary data.</text>
</comment>
<evidence type="ECO:0000256" key="1">
    <source>
        <dbReference type="SAM" id="Phobius"/>
    </source>
</evidence>
<protein>
    <submittedName>
        <fullName evidence="2">Uncharacterized protein</fullName>
    </submittedName>
</protein>
<organism evidence="2 3">
    <name type="scientific">Solanum commersonii</name>
    <name type="common">Commerson's wild potato</name>
    <name type="synonym">Commerson's nightshade</name>
    <dbReference type="NCBI Taxonomy" id="4109"/>
    <lineage>
        <taxon>Eukaryota</taxon>
        <taxon>Viridiplantae</taxon>
        <taxon>Streptophyta</taxon>
        <taxon>Embryophyta</taxon>
        <taxon>Tracheophyta</taxon>
        <taxon>Spermatophyta</taxon>
        <taxon>Magnoliopsida</taxon>
        <taxon>eudicotyledons</taxon>
        <taxon>Gunneridae</taxon>
        <taxon>Pentapetalae</taxon>
        <taxon>asterids</taxon>
        <taxon>lamiids</taxon>
        <taxon>Solanales</taxon>
        <taxon>Solanaceae</taxon>
        <taxon>Solanoideae</taxon>
        <taxon>Solaneae</taxon>
        <taxon>Solanum</taxon>
    </lineage>
</organism>
<keyword evidence="1" id="KW-1133">Transmembrane helix</keyword>
<gene>
    <name evidence="2" type="ORF">H5410_041792</name>
</gene>
<reference evidence="2 3" key="1">
    <citation type="submission" date="2020-09" db="EMBL/GenBank/DDBJ databases">
        <title>De no assembly of potato wild relative species, Solanum commersonii.</title>
        <authorList>
            <person name="Cho K."/>
        </authorList>
    </citation>
    <scope>NUCLEOTIDE SEQUENCE [LARGE SCALE GENOMIC DNA]</scope>
    <source>
        <strain evidence="2">LZ3.2</strain>
        <tissue evidence="2">Leaf</tissue>
    </source>
</reference>